<dbReference type="InterPro" id="IPR016541">
    <property type="entry name" value="UCP008505"/>
</dbReference>
<dbReference type="PATRIC" id="fig|251724.3.peg.2824"/>
<dbReference type="InterPro" id="IPR029060">
    <property type="entry name" value="PIN-like_dom_sf"/>
</dbReference>
<dbReference type="Pfam" id="PF14367">
    <property type="entry name" value="DUF4411"/>
    <property type="match status" value="1"/>
</dbReference>
<dbReference type="SUPFAM" id="SSF88723">
    <property type="entry name" value="PIN domain-like"/>
    <property type="match status" value="1"/>
</dbReference>
<evidence type="ECO:0000313" key="2">
    <source>
        <dbReference type="EMBL" id="RMS54042.1"/>
    </source>
</evidence>
<dbReference type="RefSeq" id="WP_057412190.1">
    <property type="nucleotide sequence ID" value="NZ_LJQO01000307.1"/>
</dbReference>
<reference evidence="2 4" key="2">
    <citation type="submission" date="2018-08" db="EMBL/GenBank/DDBJ databases">
        <title>Recombination of ecologically and evolutionarily significant loci maintains genetic cohesion in the Pseudomonas syringae species complex.</title>
        <authorList>
            <person name="Dillon M."/>
            <person name="Thakur S."/>
            <person name="Almeida R.N.D."/>
            <person name="Weir B.S."/>
            <person name="Guttman D.S."/>
        </authorList>
    </citation>
    <scope>NUCLEOTIDE SEQUENCE [LARGE SCALE GENOMIC DNA]</scope>
    <source>
        <strain evidence="2 4">ICMP 7847</strain>
    </source>
</reference>
<gene>
    <name evidence="1" type="ORF">ALO53_102395</name>
    <name evidence="2" type="ORF">ALP66_102584</name>
</gene>
<proteinExistence type="predicted"/>
<dbReference type="Gene3D" id="3.40.50.1010">
    <property type="entry name" value="5'-nuclease"/>
    <property type="match status" value="1"/>
</dbReference>
<dbReference type="Proteomes" id="UP000050469">
    <property type="component" value="Unassembled WGS sequence"/>
</dbReference>
<reference evidence="1 3" key="1">
    <citation type="submission" date="2015-09" db="EMBL/GenBank/DDBJ databases">
        <title>Genome announcement of multiple Pseudomonas syringae strains.</title>
        <authorList>
            <person name="Thakur S."/>
            <person name="Wang P.W."/>
            <person name="Gong Y."/>
            <person name="Weir B.S."/>
            <person name="Guttman D.S."/>
        </authorList>
    </citation>
    <scope>NUCLEOTIDE SEQUENCE [LARGE SCALE GENOMIC DNA]</scope>
    <source>
        <strain evidence="1 3">ICMP7840</strain>
    </source>
</reference>
<protein>
    <submittedName>
        <fullName evidence="1">Uncharacterized protein</fullName>
    </submittedName>
</protein>
<dbReference type="Proteomes" id="UP000270873">
    <property type="component" value="Unassembled WGS sequence"/>
</dbReference>
<organism evidence="1 3">
    <name type="scientific">Pseudomonas amygdali pv. photiniae</name>
    <dbReference type="NCBI Taxonomy" id="251724"/>
    <lineage>
        <taxon>Bacteria</taxon>
        <taxon>Pseudomonadati</taxon>
        <taxon>Pseudomonadota</taxon>
        <taxon>Gammaproteobacteria</taxon>
        <taxon>Pseudomonadales</taxon>
        <taxon>Pseudomonadaceae</taxon>
        <taxon>Pseudomonas</taxon>
        <taxon>Pseudomonas amygdali</taxon>
    </lineage>
</organism>
<evidence type="ECO:0000313" key="4">
    <source>
        <dbReference type="Proteomes" id="UP000270873"/>
    </source>
</evidence>
<dbReference type="EMBL" id="RBSP01000102">
    <property type="protein sequence ID" value="RMS54042.1"/>
    <property type="molecule type" value="Genomic_DNA"/>
</dbReference>
<comment type="caution">
    <text evidence="1">The sequence shown here is derived from an EMBL/GenBank/DDBJ whole genome shotgun (WGS) entry which is preliminary data.</text>
</comment>
<name>A0A0P9VJQ7_PSEA0</name>
<dbReference type="EMBL" id="LJQO01000307">
    <property type="protein sequence ID" value="KPX69944.1"/>
    <property type="molecule type" value="Genomic_DNA"/>
</dbReference>
<sequence length="158" mass="17452">MWAFDASSMIYAWDNYPKSQFPKLWDWMHTQIFIGTVSMPLVAFEETAHKVPDCGAWLKDGEMSILHPDTSILRCAAQLKDLLGIVGERYGAGVGENDLIIIATAEINGLPLVTNEAPQASLPNVLSKYKIPAVCSYKKPPTKVMDFLGFIKQSGATF</sequence>
<evidence type="ECO:0000313" key="1">
    <source>
        <dbReference type="EMBL" id="KPX69944.1"/>
    </source>
</evidence>
<evidence type="ECO:0000313" key="3">
    <source>
        <dbReference type="Proteomes" id="UP000050469"/>
    </source>
</evidence>
<dbReference type="AlphaFoldDB" id="A0A0P9VJQ7"/>
<accession>A0A0P9VJQ7</accession>